<evidence type="ECO:0000313" key="2">
    <source>
        <dbReference type="EMBL" id="OGE09243.1"/>
    </source>
</evidence>
<feature type="transmembrane region" description="Helical" evidence="1">
    <location>
        <begin position="25"/>
        <end position="45"/>
    </location>
</feature>
<sequence length="80" mass="9370">MNSVKILWKKWLAVAKPIGNFNAQVILTVFYLVIVLPLGIGYRLLSDPLNMKREKISKQKTSFAKWKHPKQNLEEARKQY</sequence>
<accession>A0A1F5HYR9</accession>
<evidence type="ECO:0000256" key="1">
    <source>
        <dbReference type="SAM" id="Phobius"/>
    </source>
</evidence>
<evidence type="ECO:0000313" key="3">
    <source>
        <dbReference type="Proteomes" id="UP000179227"/>
    </source>
</evidence>
<proteinExistence type="predicted"/>
<dbReference type="Proteomes" id="UP000179227">
    <property type="component" value="Unassembled WGS sequence"/>
</dbReference>
<organism evidence="2 3">
    <name type="scientific">Candidatus Curtissbacteria bacterium RIFCSPLOWO2_01_FULL_42_26</name>
    <dbReference type="NCBI Taxonomy" id="1797729"/>
    <lineage>
        <taxon>Bacteria</taxon>
        <taxon>Candidatus Curtissiibacteriota</taxon>
    </lineage>
</organism>
<keyword evidence="1" id="KW-0812">Transmembrane</keyword>
<dbReference type="AlphaFoldDB" id="A0A1F5HYR9"/>
<protein>
    <submittedName>
        <fullName evidence="2">Uncharacterized protein</fullName>
    </submittedName>
</protein>
<keyword evidence="1" id="KW-0472">Membrane</keyword>
<keyword evidence="1" id="KW-1133">Transmembrane helix</keyword>
<reference evidence="2 3" key="1">
    <citation type="journal article" date="2016" name="Nat. Commun.">
        <title>Thousands of microbial genomes shed light on interconnected biogeochemical processes in an aquifer system.</title>
        <authorList>
            <person name="Anantharaman K."/>
            <person name="Brown C.T."/>
            <person name="Hug L.A."/>
            <person name="Sharon I."/>
            <person name="Castelle C.J."/>
            <person name="Probst A.J."/>
            <person name="Thomas B.C."/>
            <person name="Singh A."/>
            <person name="Wilkins M.J."/>
            <person name="Karaoz U."/>
            <person name="Brodie E.L."/>
            <person name="Williams K.H."/>
            <person name="Hubbard S.S."/>
            <person name="Banfield J.F."/>
        </authorList>
    </citation>
    <scope>NUCLEOTIDE SEQUENCE [LARGE SCALE GENOMIC DNA]</scope>
</reference>
<dbReference type="EMBL" id="MFBS01000021">
    <property type="protein sequence ID" value="OGE09243.1"/>
    <property type="molecule type" value="Genomic_DNA"/>
</dbReference>
<name>A0A1F5HYR9_9BACT</name>
<gene>
    <name evidence="2" type="ORF">A3A60_02180</name>
</gene>
<comment type="caution">
    <text evidence="2">The sequence shown here is derived from an EMBL/GenBank/DDBJ whole genome shotgun (WGS) entry which is preliminary data.</text>
</comment>
<dbReference type="STRING" id="1797729.A3A60_02180"/>